<gene>
    <name evidence="1" type="ORF">ES319_A01G241800v1</name>
</gene>
<evidence type="ECO:0000313" key="2">
    <source>
        <dbReference type="Proteomes" id="UP000327439"/>
    </source>
</evidence>
<sequence>MASSFSKSKVVWTLFISRPFSGGARGQLVTILLVLQL</sequence>
<reference evidence="2" key="1">
    <citation type="journal article" date="2020" name="Nat. Genet.">
        <title>Genomic diversifications of five Gossypium allopolyploid species and their impact on cotton improvement.</title>
        <authorList>
            <person name="Chen Z.J."/>
            <person name="Sreedasyam A."/>
            <person name="Ando A."/>
            <person name="Song Q."/>
            <person name="De Santiago L.M."/>
            <person name="Hulse-Kemp A.M."/>
            <person name="Ding M."/>
            <person name="Ye W."/>
            <person name="Kirkbride R.C."/>
            <person name="Jenkins J."/>
            <person name="Plott C."/>
            <person name="Lovell J."/>
            <person name="Lin Y.M."/>
            <person name="Vaughn R."/>
            <person name="Liu B."/>
            <person name="Simpson S."/>
            <person name="Scheffler B.E."/>
            <person name="Wen L."/>
            <person name="Saski C.A."/>
            <person name="Grover C.E."/>
            <person name="Hu G."/>
            <person name="Conover J.L."/>
            <person name="Carlson J.W."/>
            <person name="Shu S."/>
            <person name="Boston L.B."/>
            <person name="Williams M."/>
            <person name="Peterson D.G."/>
            <person name="McGee K."/>
            <person name="Jones D.C."/>
            <person name="Wendel J.F."/>
            <person name="Stelly D.M."/>
            <person name="Grimwood J."/>
            <person name="Schmutz J."/>
        </authorList>
    </citation>
    <scope>NUCLEOTIDE SEQUENCE [LARGE SCALE GENOMIC DNA]</scope>
    <source>
        <strain evidence="2">cv. 3-79</strain>
    </source>
</reference>
<protein>
    <submittedName>
        <fullName evidence="1">Uncharacterized protein</fullName>
    </submittedName>
</protein>
<proteinExistence type="predicted"/>
<dbReference type="AlphaFoldDB" id="A0A5J5X0X4"/>
<accession>A0A5J5X0X4</accession>
<name>A0A5J5X0X4_GOSBA</name>
<evidence type="ECO:0000313" key="1">
    <source>
        <dbReference type="EMBL" id="KAB2098478.1"/>
    </source>
</evidence>
<organism evidence="1 2">
    <name type="scientific">Gossypium barbadense</name>
    <name type="common">Sea Island cotton</name>
    <name type="synonym">Hibiscus barbadensis</name>
    <dbReference type="NCBI Taxonomy" id="3634"/>
    <lineage>
        <taxon>Eukaryota</taxon>
        <taxon>Viridiplantae</taxon>
        <taxon>Streptophyta</taxon>
        <taxon>Embryophyta</taxon>
        <taxon>Tracheophyta</taxon>
        <taxon>Spermatophyta</taxon>
        <taxon>Magnoliopsida</taxon>
        <taxon>eudicotyledons</taxon>
        <taxon>Gunneridae</taxon>
        <taxon>Pentapetalae</taxon>
        <taxon>rosids</taxon>
        <taxon>malvids</taxon>
        <taxon>Malvales</taxon>
        <taxon>Malvaceae</taxon>
        <taxon>Malvoideae</taxon>
        <taxon>Gossypium</taxon>
    </lineage>
</organism>
<dbReference type="Proteomes" id="UP000327439">
    <property type="component" value="Chromosome A01"/>
</dbReference>
<dbReference type="EMBL" id="CM018202">
    <property type="protein sequence ID" value="KAB2098478.1"/>
    <property type="molecule type" value="Genomic_DNA"/>
</dbReference>
<keyword evidence="2" id="KW-1185">Reference proteome</keyword>